<dbReference type="FunFam" id="1.10.10.10:FF:000001">
    <property type="entry name" value="LysR family transcriptional regulator"/>
    <property type="match status" value="1"/>
</dbReference>
<keyword evidence="4" id="KW-0804">Transcription</keyword>
<dbReference type="PANTHER" id="PTHR30346:SF28">
    <property type="entry name" value="HTH-TYPE TRANSCRIPTIONAL REGULATOR CYNR"/>
    <property type="match status" value="1"/>
</dbReference>
<dbReference type="AlphaFoldDB" id="A0A3S2W4H8"/>
<dbReference type="CDD" id="cd08414">
    <property type="entry name" value="PBP2_LTTR_aromatics_like"/>
    <property type="match status" value="1"/>
</dbReference>
<dbReference type="InterPro" id="IPR036388">
    <property type="entry name" value="WH-like_DNA-bd_sf"/>
</dbReference>
<dbReference type="InterPro" id="IPR000847">
    <property type="entry name" value="LysR_HTH_N"/>
</dbReference>
<evidence type="ECO:0000256" key="2">
    <source>
        <dbReference type="ARBA" id="ARBA00023015"/>
    </source>
</evidence>
<dbReference type="Gene3D" id="3.40.190.10">
    <property type="entry name" value="Periplasmic binding protein-like II"/>
    <property type="match status" value="2"/>
</dbReference>
<dbReference type="PRINTS" id="PR00039">
    <property type="entry name" value="HTHLYSR"/>
</dbReference>
<comment type="similarity">
    <text evidence="1">Belongs to the LysR transcriptional regulatory family.</text>
</comment>
<dbReference type="SUPFAM" id="SSF46785">
    <property type="entry name" value="Winged helix' DNA-binding domain"/>
    <property type="match status" value="1"/>
</dbReference>
<dbReference type="Pfam" id="PF03466">
    <property type="entry name" value="LysR_substrate"/>
    <property type="match status" value="1"/>
</dbReference>
<dbReference type="GO" id="GO:0003700">
    <property type="term" value="F:DNA-binding transcription factor activity"/>
    <property type="evidence" value="ECO:0007669"/>
    <property type="project" value="InterPro"/>
</dbReference>
<dbReference type="InterPro" id="IPR036390">
    <property type="entry name" value="WH_DNA-bd_sf"/>
</dbReference>
<evidence type="ECO:0000256" key="4">
    <source>
        <dbReference type="ARBA" id="ARBA00023163"/>
    </source>
</evidence>
<sequence length="309" mass="33711">MELRHLRYFAAVAGTCHFGRAAEQLHMAQPPLSQAIRQLESELGVELLTRTTRQVALTDAGSVFHADVRRILASVDESVARVRRFAQGAEGVLRIGLTGSAAYRQLPRMARLVKETMPGVDLEIHTELLTPAQESALDEGRLDVGVLRPPTRTEGIAHRVIVREPLVVVVPEGHWLGERDAVPVECLRGEDFVLYAASSRSVVNDAVSRACLTAGFYPHVAHEVHETSTALALVSAGLGITVMPDSVRSAAREGVVCVPLEHPGSPVHGVFVELALAWRERDTSPLLRTFLDVMAAHRIFGEQLLEETP</sequence>
<feature type="domain" description="HTH lysR-type" evidence="5">
    <location>
        <begin position="1"/>
        <end position="58"/>
    </location>
</feature>
<dbReference type="InterPro" id="IPR005119">
    <property type="entry name" value="LysR_subst-bd"/>
</dbReference>
<dbReference type="OrthoDB" id="3176554at2"/>
<comment type="caution">
    <text evidence="6">The sequence shown here is derived from an EMBL/GenBank/DDBJ whole genome shotgun (WGS) entry which is preliminary data.</text>
</comment>
<proteinExistence type="inferred from homology"/>
<dbReference type="Gene3D" id="1.10.10.10">
    <property type="entry name" value="Winged helix-like DNA-binding domain superfamily/Winged helix DNA-binding domain"/>
    <property type="match status" value="1"/>
</dbReference>
<dbReference type="EMBL" id="RZYA01000002">
    <property type="protein sequence ID" value="RVU27733.1"/>
    <property type="molecule type" value="Genomic_DNA"/>
</dbReference>
<keyword evidence="2" id="KW-0805">Transcription regulation</keyword>
<keyword evidence="7" id="KW-1185">Reference proteome</keyword>
<dbReference type="GO" id="GO:0003677">
    <property type="term" value="F:DNA binding"/>
    <property type="evidence" value="ECO:0007669"/>
    <property type="project" value="UniProtKB-KW"/>
</dbReference>
<dbReference type="RefSeq" id="WP_127826889.1">
    <property type="nucleotide sequence ID" value="NZ_RZYA01000002.1"/>
</dbReference>
<dbReference type="PROSITE" id="PS50931">
    <property type="entry name" value="HTH_LYSR"/>
    <property type="match status" value="1"/>
</dbReference>
<gene>
    <name evidence="6" type="ORF">EOT10_05375</name>
</gene>
<evidence type="ECO:0000313" key="7">
    <source>
        <dbReference type="Proteomes" id="UP000283128"/>
    </source>
</evidence>
<reference evidence="6 7" key="1">
    <citation type="submission" date="2019-01" db="EMBL/GenBank/DDBJ databases">
        <title>Genome sequences of Streptomyces and Rhizobium isolates collected from root and soil.</title>
        <authorList>
            <person name="Chhettri S."/>
            <person name="Sevigny J.L."/>
            <person name="Sen A."/>
            <person name="Ennis N."/>
            <person name="Tisa L."/>
        </authorList>
    </citation>
    <scope>NUCLEOTIDE SEQUENCE [LARGE SCALE GENOMIC DNA]</scope>
    <source>
        <strain evidence="6 7">San01</strain>
    </source>
</reference>
<keyword evidence="3" id="KW-0238">DNA-binding</keyword>
<protein>
    <submittedName>
        <fullName evidence="6">LysR family transcriptional regulator</fullName>
    </submittedName>
</protein>
<dbReference type="PANTHER" id="PTHR30346">
    <property type="entry name" value="TRANSCRIPTIONAL DUAL REGULATOR HCAR-RELATED"/>
    <property type="match status" value="1"/>
</dbReference>
<name>A0A3S2W4H8_9ACTN</name>
<accession>A0A3S2W4H8</accession>
<dbReference type="GO" id="GO:0032993">
    <property type="term" value="C:protein-DNA complex"/>
    <property type="evidence" value="ECO:0007669"/>
    <property type="project" value="TreeGrafter"/>
</dbReference>
<organism evidence="6 7">
    <name type="scientific">Streptomyces antnestii</name>
    <dbReference type="NCBI Taxonomy" id="2494256"/>
    <lineage>
        <taxon>Bacteria</taxon>
        <taxon>Bacillati</taxon>
        <taxon>Actinomycetota</taxon>
        <taxon>Actinomycetes</taxon>
        <taxon>Kitasatosporales</taxon>
        <taxon>Streptomycetaceae</taxon>
        <taxon>Streptomyces</taxon>
    </lineage>
</organism>
<evidence type="ECO:0000313" key="6">
    <source>
        <dbReference type="EMBL" id="RVU27733.1"/>
    </source>
</evidence>
<dbReference type="Pfam" id="PF00126">
    <property type="entry name" value="HTH_1"/>
    <property type="match status" value="1"/>
</dbReference>
<dbReference type="SUPFAM" id="SSF53850">
    <property type="entry name" value="Periplasmic binding protein-like II"/>
    <property type="match status" value="1"/>
</dbReference>
<evidence type="ECO:0000259" key="5">
    <source>
        <dbReference type="PROSITE" id="PS50931"/>
    </source>
</evidence>
<evidence type="ECO:0000256" key="3">
    <source>
        <dbReference type="ARBA" id="ARBA00023125"/>
    </source>
</evidence>
<evidence type="ECO:0000256" key="1">
    <source>
        <dbReference type="ARBA" id="ARBA00009437"/>
    </source>
</evidence>
<dbReference type="Proteomes" id="UP000283128">
    <property type="component" value="Unassembled WGS sequence"/>
</dbReference>